<keyword evidence="2" id="KW-0732">Signal</keyword>
<name>W7Y2F6_9BACT</name>
<dbReference type="EMBL" id="BAMD01000006">
    <property type="protein sequence ID" value="GAF02132.1"/>
    <property type="molecule type" value="Genomic_DNA"/>
</dbReference>
<keyword evidence="5" id="KW-1185">Reference proteome</keyword>
<evidence type="ECO:0000256" key="2">
    <source>
        <dbReference type="SAM" id="SignalP"/>
    </source>
</evidence>
<feature type="domain" description="Sialate O-acetylesterase" evidence="3">
    <location>
        <begin position="96"/>
        <end position="342"/>
    </location>
</feature>
<dbReference type="InterPro" id="IPR005181">
    <property type="entry name" value="SASA"/>
</dbReference>
<dbReference type="InterPro" id="IPR036514">
    <property type="entry name" value="SGNH_hydro_sf"/>
</dbReference>
<dbReference type="Proteomes" id="UP000019402">
    <property type="component" value="Unassembled WGS sequence"/>
</dbReference>
<dbReference type="GO" id="GO:0005975">
    <property type="term" value="P:carbohydrate metabolic process"/>
    <property type="evidence" value="ECO:0007669"/>
    <property type="project" value="TreeGrafter"/>
</dbReference>
<sequence>MLLFFSFLSVFSQTRLASVLSDHMVLQQKSNVALWGKDKPNVRIIVRSTWGKDAYSLSDMYGNWKVNIETIEAGGPYEIEIVGSERIVLHDVLLGEVWICSGQSNMKMPLIGNYGQPVFDSNLEILNSTNKNLRFFDVACTTSSVPLDDCEGEWKLSNPRTASKFSAVAYFYGKMLQSQLDVPIGLICSAWGGTPAQAWTPRYVIDEGFKEFENSIEDVKSYSSKTPTLLYNSMIHPLINYTIKGAIWYQGEANRSNPEQYLRLFPAMIESWRKAWRLGDFPFYFVQVAPLGWGDGQWPLIREAQLKSMLAVHNCGMVVTLDIGEPTCIHPPHKKAVGQRLALWALAKTYGYTELQYSGPVYRSMEIRGKEVFLNFDYAPNGVTSMYKELKYFEVAGLDNIYHPAEARIDKGQLKVWCDDVEEPVNVRYAWSDYVDGCLFNTAGLPASSFRTDSFGVK</sequence>
<dbReference type="STRING" id="869213.GCA_000517085_00785"/>
<keyword evidence="1" id="KW-0378">Hydrolase</keyword>
<dbReference type="AlphaFoldDB" id="W7Y2F6"/>
<dbReference type="eggNOG" id="COG1649">
    <property type="taxonomic scope" value="Bacteria"/>
</dbReference>
<gene>
    <name evidence="4" type="ORF">JCM21142_2759</name>
</gene>
<dbReference type="Gene3D" id="3.40.50.1110">
    <property type="entry name" value="SGNH hydrolase"/>
    <property type="match status" value="1"/>
</dbReference>
<dbReference type="InterPro" id="IPR039329">
    <property type="entry name" value="SIAE"/>
</dbReference>
<accession>W7Y2F6</accession>
<dbReference type="GO" id="GO:0001681">
    <property type="term" value="F:sialate O-acetylesterase activity"/>
    <property type="evidence" value="ECO:0007669"/>
    <property type="project" value="InterPro"/>
</dbReference>
<feature type="signal peptide" evidence="2">
    <location>
        <begin position="1"/>
        <end position="17"/>
    </location>
</feature>
<proteinExistence type="predicted"/>
<reference evidence="4 5" key="1">
    <citation type="journal article" date="2014" name="Genome Announc.">
        <title>Draft Genome Sequence of Cytophaga fermentans JCM 21142T, a Facultative Anaerobe Isolated from Marine Mud.</title>
        <authorList>
            <person name="Starns D."/>
            <person name="Oshima K."/>
            <person name="Suda W."/>
            <person name="Iino T."/>
            <person name="Yuki M."/>
            <person name="Inoue J."/>
            <person name="Kitamura K."/>
            <person name="Iida T."/>
            <person name="Darby A."/>
            <person name="Hattori M."/>
            <person name="Ohkuma M."/>
        </authorList>
    </citation>
    <scope>NUCLEOTIDE SEQUENCE [LARGE SCALE GENOMIC DNA]</scope>
    <source>
        <strain evidence="4 5">JCM 21142</strain>
    </source>
</reference>
<dbReference type="SUPFAM" id="SSF52266">
    <property type="entry name" value="SGNH hydrolase"/>
    <property type="match status" value="1"/>
</dbReference>
<comment type="caution">
    <text evidence="4">The sequence shown here is derived from an EMBL/GenBank/DDBJ whole genome shotgun (WGS) entry which is preliminary data.</text>
</comment>
<feature type="chain" id="PRO_5004904098" description="Sialate O-acetylesterase domain-containing protein" evidence="2">
    <location>
        <begin position="18"/>
        <end position="458"/>
    </location>
</feature>
<protein>
    <recommendedName>
        <fullName evidence="3">Sialate O-acetylesterase domain-containing protein</fullName>
    </recommendedName>
</protein>
<dbReference type="PANTHER" id="PTHR22901:SF0">
    <property type="entry name" value="SIALATE O-ACETYLESTERASE"/>
    <property type="match status" value="1"/>
</dbReference>
<evidence type="ECO:0000313" key="4">
    <source>
        <dbReference type="EMBL" id="GAF02132.1"/>
    </source>
</evidence>
<dbReference type="Pfam" id="PF03629">
    <property type="entry name" value="SASA"/>
    <property type="match status" value="1"/>
</dbReference>
<organism evidence="4 5">
    <name type="scientific">Saccharicrinis fermentans DSM 9555 = JCM 21142</name>
    <dbReference type="NCBI Taxonomy" id="869213"/>
    <lineage>
        <taxon>Bacteria</taxon>
        <taxon>Pseudomonadati</taxon>
        <taxon>Bacteroidota</taxon>
        <taxon>Bacteroidia</taxon>
        <taxon>Marinilabiliales</taxon>
        <taxon>Marinilabiliaceae</taxon>
        <taxon>Saccharicrinis</taxon>
    </lineage>
</organism>
<evidence type="ECO:0000259" key="3">
    <source>
        <dbReference type="Pfam" id="PF03629"/>
    </source>
</evidence>
<dbReference type="PANTHER" id="PTHR22901">
    <property type="entry name" value="SIALATE O-ACETYLESTERASE"/>
    <property type="match status" value="1"/>
</dbReference>
<evidence type="ECO:0000313" key="5">
    <source>
        <dbReference type="Proteomes" id="UP000019402"/>
    </source>
</evidence>
<evidence type="ECO:0000256" key="1">
    <source>
        <dbReference type="ARBA" id="ARBA00022801"/>
    </source>
</evidence>